<evidence type="ECO:0000313" key="16">
    <source>
        <dbReference type="Ensembl" id="ENSGMOP00000004008.2"/>
    </source>
</evidence>
<evidence type="ECO:0000256" key="5">
    <source>
        <dbReference type="ARBA" id="ARBA00022723"/>
    </source>
</evidence>
<dbReference type="CDD" id="cd06969">
    <property type="entry name" value="NR_DBD_NGFI-B"/>
    <property type="match status" value="1"/>
</dbReference>
<evidence type="ECO:0000256" key="7">
    <source>
        <dbReference type="ARBA" id="ARBA00022833"/>
    </source>
</evidence>
<dbReference type="GO" id="GO:0021953">
    <property type="term" value="P:central nervous system neuron differentiation"/>
    <property type="evidence" value="ECO:0007669"/>
    <property type="project" value="TreeGrafter"/>
</dbReference>
<comment type="subcellular location">
    <subcellularLocation>
        <location evidence="2">Cytoplasm</location>
    </subcellularLocation>
    <subcellularLocation>
        <location evidence="1 13">Nucleus</location>
    </subcellularLocation>
</comment>
<dbReference type="RefSeq" id="XP_030209321.1">
    <property type="nucleotide sequence ID" value="XM_030353461.1"/>
</dbReference>
<keyword evidence="9 13" id="KW-0238">DNA-binding</keyword>
<dbReference type="PRINTS" id="PR00047">
    <property type="entry name" value="STROIDFINGER"/>
</dbReference>
<dbReference type="GO" id="GO:0004879">
    <property type="term" value="F:nuclear receptor activity"/>
    <property type="evidence" value="ECO:0007669"/>
    <property type="project" value="InterPro"/>
</dbReference>
<dbReference type="PROSITE" id="PS51843">
    <property type="entry name" value="NR_LBD"/>
    <property type="match status" value="1"/>
</dbReference>
<dbReference type="GO" id="GO:0071376">
    <property type="term" value="P:cellular response to corticotropin-releasing hormone stimulus"/>
    <property type="evidence" value="ECO:0007669"/>
    <property type="project" value="TreeGrafter"/>
</dbReference>
<evidence type="ECO:0000256" key="12">
    <source>
        <dbReference type="ARBA" id="ARBA00023242"/>
    </source>
</evidence>
<evidence type="ECO:0000256" key="11">
    <source>
        <dbReference type="ARBA" id="ARBA00023170"/>
    </source>
</evidence>
<evidence type="ECO:0000256" key="1">
    <source>
        <dbReference type="ARBA" id="ARBA00004123"/>
    </source>
</evidence>
<dbReference type="Pfam" id="PF00104">
    <property type="entry name" value="Hormone_recep"/>
    <property type="match status" value="1"/>
</dbReference>
<dbReference type="SUPFAM" id="SSF57716">
    <property type="entry name" value="Glucocorticoid receptor-like (DNA-binding domain)"/>
    <property type="match status" value="1"/>
</dbReference>
<evidence type="ECO:0000313" key="17">
    <source>
        <dbReference type="Proteomes" id="UP000694546"/>
    </source>
</evidence>
<dbReference type="GO" id="GO:0005634">
    <property type="term" value="C:nucleus"/>
    <property type="evidence" value="ECO:0007669"/>
    <property type="project" value="UniProtKB-SubCell"/>
</dbReference>
<dbReference type="Gene3D" id="1.10.565.10">
    <property type="entry name" value="Retinoid X Receptor"/>
    <property type="match status" value="1"/>
</dbReference>
<organism evidence="16 17">
    <name type="scientific">Gadus morhua</name>
    <name type="common">Atlantic cod</name>
    <dbReference type="NCBI Taxonomy" id="8049"/>
    <lineage>
        <taxon>Eukaryota</taxon>
        <taxon>Metazoa</taxon>
        <taxon>Chordata</taxon>
        <taxon>Craniata</taxon>
        <taxon>Vertebrata</taxon>
        <taxon>Euteleostomi</taxon>
        <taxon>Actinopterygii</taxon>
        <taxon>Neopterygii</taxon>
        <taxon>Teleostei</taxon>
        <taxon>Neoteleostei</taxon>
        <taxon>Acanthomorphata</taxon>
        <taxon>Zeiogadaria</taxon>
        <taxon>Gadariae</taxon>
        <taxon>Gadiformes</taxon>
        <taxon>Gadoidei</taxon>
        <taxon>Gadidae</taxon>
        <taxon>Gadus</taxon>
    </lineage>
</organism>
<keyword evidence="11 13" id="KW-0675">Receptor</keyword>
<dbReference type="Proteomes" id="UP000694546">
    <property type="component" value="Chromosome 4"/>
</dbReference>
<feature type="domain" description="Nuclear receptor" evidence="14">
    <location>
        <begin position="292"/>
        <end position="367"/>
    </location>
</feature>
<name>A0A8C4YZE4_GADMO</name>
<dbReference type="OrthoDB" id="5952118at2759"/>
<dbReference type="SUPFAM" id="SSF48508">
    <property type="entry name" value="Nuclear receptor ligand-binding domain"/>
    <property type="match status" value="1"/>
</dbReference>
<evidence type="ECO:0000256" key="13">
    <source>
        <dbReference type="RuleBase" id="RU004334"/>
    </source>
</evidence>
<dbReference type="PANTHER" id="PTHR24085">
    <property type="entry name" value="NUCLEAR HORMONE RECEPTOR"/>
    <property type="match status" value="1"/>
</dbReference>
<sequence>MLDSRLPAGMPCVQTQCGASPQGASPASQQGAAGEERCGEFLTPEFVKYSMELTNSEDSSAGPSGPAALSVDGYSIGCTPSPYDAMKPACLFGTVMSAQGGGPAYVKVEDAAAAHHRYQSNLHPTHEPNQAITSAGSGYLPHAALASNFHTAGGHSWDECAPRQDYFAAVQRKHAVSRLSLFSLKHTQHHGNQSFSACQMKFDGSFHVSMNLDVVGTRQLSLEPGGSGGILSVADAHEKARAGDTGFLHPLQLPHAHGYGSDQQQHHYAEHRGVPSSWCASTPGRGGLPGAEGLCAVCGDNAACQHYGVRTCEGCKGFFKRTVQKNAKYVCLAARSCPVDKRRRNRCQYCRFQKCLVVGMVKEVVRTDGLKGRRGRLPSKPKATHDWSTKPAISMLSALVRAHMDSNPTASRLDYSKFQANPGSPGEDEAEHVRHFYDRLTGSMDIIRSWAHKIPGFASLPKHDQDLLFHSAFLELFVLRLAYRSNPEEGKLVFCDGSVWHRLQCRRGFGEWLDGIVEFSANLQRMDLDIATFSCISALALITERRGLKEQGRVKELQNTVVKCLKNSLSYVADGGQCGTSHVSGLLETLPLLRTLCTCGLQRIFYLKLEDLVPPPATVDLLFLDTLPF</sequence>
<dbReference type="PROSITE" id="PS51030">
    <property type="entry name" value="NUCLEAR_REC_DBD_2"/>
    <property type="match status" value="1"/>
</dbReference>
<dbReference type="PROSITE" id="PS00031">
    <property type="entry name" value="NUCLEAR_REC_DBD_1"/>
    <property type="match status" value="1"/>
</dbReference>
<reference evidence="16" key="1">
    <citation type="submission" date="2025-08" db="UniProtKB">
        <authorList>
            <consortium name="Ensembl"/>
        </authorList>
    </citation>
    <scope>IDENTIFICATION</scope>
</reference>
<dbReference type="GO" id="GO:0005667">
    <property type="term" value="C:transcription regulator complex"/>
    <property type="evidence" value="ECO:0007669"/>
    <property type="project" value="TreeGrafter"/>
</dbReference>
<evidence type="ECO:0000256" key="10">
    <source>
        <dbReference type="ARBA" id="ARBA00023163"/>
    </source>
</evidence>
<dbReference type="Ensembl" id="ENSGMOT00000004129.2">
    <property type="protein sequence ID" value="ENSGMOP00000004008.2"/>
    <property type="gene ID" value="ENSGMOG00000003742.2"/>
</dbReference>
<dbReference type="PRINTS" id="PR01284">
    <property type="entry name" value="NUCLEARECPTR"/>
</dbReference>
<keyword evidence="17" id="KW-1185">Reference proteome</keyword>
<dbReference type="Pfam" id="PF00105">
    <property type="entry name" value="zf-C4"/>
    <property type="match status" value="1"/>
</dbReference>
<keyword evidence="12 13" id="KW-0539">Nucleus</keyword>
<dbReference type="InterPro" id="IPR003073">
    <property type="entry name" value="NR4A2"/>
</dbReference>
<dbReference type="InterPro" id="IPR035500">
    <property type="entry name" value="NHR-like_dom_sf"/>
</dbReference>
<dbReference type="GO" id="GO:0000978">
    <property type="term" value="F:RNA polymerase II cis-regulatory region sequence-specific DNA binding"/>
    <property type="evidence" value="ECO:0007669"/>
    <property type="project" value="TreeGrafter"/>
</dbReference>
<evidence type="ECO:0000259" key="14">
    <source>
        <dbReference type="PROSITE" id="PS51030"/>
    </source>
</evidence>
<keyword evidence="10 13" id="KW-0804">Transcription</keyword>
<dbReference type="PRINTS" id="PR00398">
    <property type="entry name" value="STRDHORMONER"/>
</dbReference>
<dbReference type="AlphaFoldDB" id="A0A8C4YZE4"/>
<keyword evidence="5 13" id="KW-0479">Metal-binding</keyword>
<evidence type="ECO:0000256" key="2">
    <source>
        <dbReference type="ARBA" id="ARBA00004496"/>
    </source>
</evidence>
<comment type="similarity">
    <text evidence="13">Belongs to the nuclear hormone receptor family.</text>
</comment>
<evidence type="ECO:0000256" key="3">
    <source>
        <dbReference type="ARBA" id="ARBA00019630"/>
    </source>
</evidence>
<keyword evidence="8 13" id="KW-0805">Transcription regulation</keyword>
<evidence type="ECO:0000256" key="4">
    <source>
        <dbReference type="ARBA" id="ARBA00022490"/>
    </source>
</evidence>
<dbReference type="InterPro" id="IPR001628">
    <property type="entry name" value="Znf_hrmn_rcpt"/>
</dbReference>
<dbReference type="GO" id="GO:0008270">
    <property type="term" value="F:zinc ion binding"/>
    <property type="evidence" value="ECO:0007669"/>
    <property type="project" value="UniProtKB-KW"/>
</dbReference>
<protein>
    <recommendedName>
        <fullName evidence="3">Nuclear receptor subfamily 4 group A member 2</fullName>
    </recommendedName>
</protein>
<dbReference type="GO" id="GO:0071542">
    <property type="term" value="P:dopaminergic neuron differentiation"/>
    <property type="evidence" value="ECO:0007669"/>
    <property type="project" value="TreeGrafter"/>
</dbReference>
<evidence type="ECO:0000256" key="8">
    <source>
        <dbReference type="ARBA" id="ARBA00023015"/>
    </source>
</evidence>
<dbReference type="Gene3D" id="3.30.50.10">
    <property type="entry name" value="Erythroid Transcription Factor GATA-1, subunit A"/>
    <property type="match status" value="1"/>
</dbReference>
<dbReference type="GeneID" id="115541641"/>
<evidence type="ECO:0000259" key="15">
    <source>
        <dbReference type="PROSITE" id="PS51843"/>
    </source>
</evidence>
<dbReference type="InterPro" id="IPR013088">
    <property type="entry name" value="Znf_NHR/GATA"/>
</dbReference>
<dbReference type="InterPro" id="IPR001723">
    <property type="entry name" value="Nuclear_hrmn_rcpt"/>
</dbReference>
<reference evidence="16" key="2">
    <citation type="submission" date="2025-09" db="UniProtKB">
        <authorList>
            <consortium name="Ensembl"/>
        </authorList>
    </citation>
    <scope>IDENTIFICATION</scope>
</reference>
<dbReference type="GO" id="GO:0035259">
    <property type="term" value="F:nuclear glucocorticoid receptor binding"/>
    <property type="evidence" value="ECO:0007669"/>
    <property type="project" value="TreeGrafter"/>
</dbReference>
<keyword evidence="6 13" id="KW-0863">Zinc-finger</keyword>
<evidence type="ECO:0000256" key="6">
    <source>
        <dbReference type="ARBA" id="ARBA00022771"/>
    </source>
</evidence>
<dbReference type="GO" id="GO:0005737">
    <property type="term" value="C:cytoplasm"/>
    <property type="evidence" value="ECO:0007669"/>
    <property type="project" value="UniProtKB-SubCell"/>
</dbReference>
<dbReference type="GeneTree" id="ENSGT00950000183038"/>
<dbReference type="InterPro" id="IPR003070">
    <property type="entry name" value="NR4A1-3"/>
</dbReference>
<dbReference type="KEGG" id="gmh:115541641"/>
<dbReference type="SMART" id="SM00430">
    <property type="entry name" value="HOLI"/>
    <property type="match status" value="1"/>
</dbReference>
<dbReference type="PRINTS" id="PR01287">
    <property type="entry name" value="NURRNUCRCPTR"/>
</dbReference>
<feature type="domain" description="NR LBD" evidence="15">
    <location>
        <begin position="391"/>
        <end position="626"/>
    </location>
</feature>
<dbReference type="InterPro" id="IPR000536">
    <property type="entry name" value="Nucl_hrmn_rcpt_lig-bd"/>
</dbReference>
<accession>A0A8C4YZE4</accession>
<dbReference type="SMART" id="SM00399">
    <property type="entry name" value="ZnF_C4"/>
    <property type="match status" value="1"/>
</dbReference>
<dbReference type="PANTHER" id="PTHR24085:SF0">
    <property type="entry name" value="NUCLEAR RECEPTOR SUBFAMILY 4 GROUP A MEMBER 2"/>
    <property type="match status" value="1"/>
</dbReference>
<proteinExistence type="inferred from homology"/>
<gene>
    <name evidence="16" type="primary">LOC115541641</name>
</gene>
<dbReference type="FunFam" id="3.30.50.10:FF:000009">
    <property type="entry name" value="nuclear receptor subfamily 4 group A member 2"/>
    <property type="match status" value="1"/>
</dbReference>
<keyword evidence="4" id="KW-0963">Cytoplasm</keyword>
<evidence type="ECO:0000256" key="9">
    <source>
        <dbReference type="ARBA" id="ARBA00023125"/>
    </source>
</evidence>
<keyword evidence="7 13" id="KW-0862">Zinc</keyword>